<dbReference type="AlphaFoldDB" id="A0A1U7M4E7"/>
<protein>
    <submittedName>
        <fullName evidence="1">Uncharacterized protein</fullName>
    </submittedName>
</protein>
<dbReference type="EMBL" id="LTDM01000042">
    <property type="protein sequence ID" value="OLS02187.1"/>
    <property type="molecule type" value="Genomic_DNA"/>
</dbReference>
<dbReference type="RefSeq" id="WP_075727324.1">
    <property type="nucleotide sequence ID" value="NZ_LTDM01000042.1"/>
</dbReference>
<keyword evidence="2" id="KW-1185">Reference proteome</keyword>
<reference evidence="1 2" key="1">
    <citation type="submission" date="2016-02" db="EMBL/GenBank/DDBJ databases">
        <title>Genome sequence of Tissierella creatinophila DSM 6911.</title>
        <authorList>
            <person name="Poehlein A."/>
            <person name="Daniel R."/>
        </authorList>
    </citation>
    <scope>NUCLEOTIDE SEQUENCE [LARGE SCALE GENOMIC DNA]</scope>
    <source>
        <strain evidence="1 2">DSM 6911</strain>
    </source>
</reference>
<evidence type="ECO:0000313" key="1">
    <source>
        <dbReference type="EMBL" id="OLS02187.1"/>
    </source>
</evidence>
<comment type="caution">
    <text evidence="1">The sequence shown here is derived from an EMBL/GenBank/DDBJ whole genome shotgun (WGS) entry which is preliminary data.</text>
</comment>
<gene>
    <name evidence="1" type="ORF">TICRE_18450</name>
</gene>
<dbReference type="Proteomes" id="UP000186112">
    <property type="component" value="Unassembled WGS sequence"/>
</dbReference>
<dbReference type="OrthoDB" id="1909201at2"/>
<evidence type="ECO:0000313" key="2">
    <source>
        <dbReference type="Proteomes" id="UP000186112"/>
    </source>
</evidence>
<name>A0A1U7M4E7_TISCR</name>
<proteinExistence type="predicted"/>
<accession>A0A1U7M4E7</accession>
<organism evidence="1 2">
    <name type="scientific">Tissierella creatinophila DSM 6911</name>
    <dbReference type="NCBI Taxonomy" id="1123403"/>
    <lineage>
        <taxon>Bacteria</taxon>
        <taxon>Bacillati</taxon>
        <taxon>Bacillota</taxon>
        <taxon>Tissierellia</taxon>
        <taxon>Tissierellales</taxon>
        <taxon>Tissierellaceae</taxon>
        <taxon>Tissierella</taxon>
    </lineage>
</organism>
<sequence>MPNYKTLVKEVEINIGNDEIAKCEKIIINATNQEEIRFSWWTKNGVQFQRTPLDLPKEQWLELFDEAVKNDVFSKGFIKDLITVLSKGL</sequence>